<gene>
    <name evidence="2" type="ORF">B296_00024049</name>
</gene>
<sequence>MRLDLAGSSFGDSKKESRSSLGARREIVGKKTKGLAARLPEVAMVCGRLRDVRPGGCPEEGVELPHHQIHGGDLAHTGTLVGVICHPMLQGDPNILALEGGPMSQDHILNLIHSRIAEEAAPYSRRCGHAPYRDCTFGSPTEDHGRGTIRPDS</sequence>
<proteinExistence type="predicted"/>
<evidence type="ECO:0000313" key="3">
    <source>
        <dbReference type="Proteomes" id="UP000287651"/>
    </source>
</evidence>
<dbReference type="Proteomes" id="UP000287651">
    <property type="component" value="Unassembled WGS sequence"/>
</dbReference>
<feature type="compositionally biased region" description="Basic and acidic residues" evidence="1">
    <location>
        <begin position="12"/>
        <end position="25"/>
    </location>
</feature>
<name>A0A426XUT8_ENSVE</name>
<dbReference type="AlphaFoldDB" id="A0A426XUT8"/>
<comment type="caution">
    <text evidence="2">The sequence shown here is derived from an EMBL/GenBank/DDBJ whole genome shotgun (WGS) entry which is preliminary data.</text>
</comment>
<accession>A0A426XUT8</accession>
<protein>
    <submittedName>
        <fullName evidence="2">Uncharacterized protein</fullName>
    </submittedName>
</protein>
<evidence type="ECO:0000313" key="2">
    <source>
        <dbReference type="EMBL" id="RRT43277.1"/>
    </source>
</evidence>
<dbReference type="EMBL" id="AMZH03017266">
    <property type="protein sequence ID" value="RRT43277.1"/>
    <property type="molecule type" value="Genomic_DNA"/>
</dbReference>
<organism evidence="2 3">
    <name type="scientific">Ensete ventricosum</name>
    <name type="common">Abyssinian banana</name>
    <name type="synonym">Musa ensete</name>
    <dbReference type="NCBI Taxonomy" id="4639"/>
    <lineage>
        <taxon>Eukaryota</taxon>
        <taxon>Viridiplantae</taxon>
        <taxon>Streptophyta</taxon>
        <taxon>Embryophyta</taxon>
        <taxon>Tracheophyta</taxon>
        <taxon>Spermatophyta</taxon>
        <taxon>Magnoliopsida</taxon>
        <taxon>Liliopsida</taxon>
        <taxon>Zingiberales</taxon>
        <taxon>Musaceae</taxon>
        <taxon>Ensete</taxon>
    </lineage>
</organism>
<reference evidence="2 3" key="1">
    <citation type="journal article" date="2014" name="Agronomy (Basel)">
        <title>A Draft Genome Sequence for Ensete ventricosum, the Drought-Tolerant Tree Against Hunger.</title>
        <authorList>
            <person name="Harrison J."/>
            <person name="Moore K.A."/>
            <person name="Paszkiewicz K."/>
            <person name="Jones T."/>
            <person name="Grant M."/>
            <person name="Ambacheew D."/>
            <person name="Muzemil S."/>
            <person name="Studholme D.J."/>
        </authorList>
    </citation>
    <scope>NUCLEOTIDE SEQUENCE [LARGE SCALE GENOMIC DNA]</scope>
</reference>
<evidence type="ECO:0000256" key="1">
    <source>
        <dbReference type="SAM" id="MobiDB-lite"/>
    </source>
</evidence>
<feature type="region of interest" description="Disordered" evidence="1">
    <location>
        <begin position="1"/>
        <end position="25"/>
    </location>
</feature>